<dbReference type="Pfam" id="PF00294">
    <property type="entry name" value="PfkB"/>
    <property type="match status" value="2"/>
</dbReference>
<keyword evidence="4" id="KW-0456">Lyase</keyword>
<dbReference type="GO" id="GO:0005737">
    <property type="term" value="C:cytoplasm"/>
    <property type="evidence" value="ECO:0007669"/>
    <property type="project" value="TreeGrafter"/>
</dbReference>
<comment type="caution">
    <text evidence="8">The sequence shown here is derived from an EMBL/GenBank/DDBJ whole genome shotgun (WGS) entry which is preliminary data.</text>
</comment>
<dbReference type="Pfam" id="PF04227">
    <property type="entry name" value="Indigoidine_A"/>
    <property type="match status" value="1"/>
</dbReference>
<dbReference type="GO" id="GO:0004730">
    <property type="term" value="F:pseudouridylate synthase activity"/>
    <property type="evidence" value="ECO:0007669"/>
    <property type="project" value="InterPro"/>
</dbReference>
<dbReference type="PANTHER" id="PTHR42909:SF1">
    <property type="entry name" value="CARBOHYDRATE KINASE PFKB DOMAIN-CONTAINING PROTEIN"/>
    <property type="match status" value="1"/>
</dbReference>
<keyword evidence="9" id="KW-1185">Reference proteome</keyword>
<evidence type="ECO:0000259" key="7">
    <source>
        <dbReference type="Pfam" id="PF00294"/>
    </source>
</evidence>
<evidence type="ECO:0000256" key="4">
    <source>
        <dbReference type="ARBA" id="ARBA00023239"/>
    </source>
</evidence>
<evidence type="ECO:0000256" key="1">
    <source>
        <dbReference type="ARBA" id="ARBA00022723"/>
    </source>
</evidence>
<dbReference type="Gene3D" id="3.40.1790.10">
    <property type="entry name" value="Indigoidine synthase domain"/>
    <property type="match status" value="1"/>
</dbReference>
<reference evidence="8" key="1">
    <citation type="submission" date="2023-03" db="EMBL/GenBank/DDBJ databases">
        <title>Complete genome of Cladonia borealis.</title>
        <authorList>
            <person name="Park H."/>
        </authorList>
    </citation>
    <scope>NUCLEOTIDE SEQUENCE</scope>
    <source>
        <strain evidence="8">ANT050790</strain>
    </source>
</reference>
<dbReference type="Proteomes" id="UP001166286">
    <property type="component" value="Unassembled WGS sequence"/>
</dbReference>
<organism evidence="8 9">
    <name type="scientific">Cladonia borealis</name>
    <dbReference type="NCBI Taxonomy" id="184061"/>
    <lineage>
        <taxon>Eukaryota</taxon>
        <taxon>Fungi</taxon>
        <taxon>Dikarya</taxon>
        <taxon>Ascomycota</taxon>
        <taxon>Pezizomycotina</taxon>
        <taxon>Lecanoromycetes</taxon>
        <taxon>OSLEUM clade</taxon>
        <taxon>Lecanoromycetidae</taxon>
        <taxon>Lecanorales</taxon>
        <taxon>Lecanorineae</taxon>
        <taxon>Cladoniaceae</taxon>
        <taxon>Cladonia</taxon>
    </lineage>
</organism>
<keyword evidence="1" id="KW-0479">Metal-binding</keyword>
<accession>A0AA39R5N0</accession>
<dbReference type="InterPro" id="IPR022830">
    <property type="entry name" value="Indigdn_synthA-like"/>
</dbReference>
<evidence type="ECO:0000313" key="8">
    <source>
        <dbReference type="EMBL" id="KAK0515342.1"/>
    </source>
</evidence>
<dbReference type="InterPro" id="IPR011611">
    <property type="entry name" value="PfkB_dom"/>
</dbReference>
<feature type="region of interest" description="Disordered" evidence="6">
    <location>
        <begin position="347"/>
        <end position="376"/>
    </location>
</feature>
<gene>
    <name evidence="8" type="ORF">JMJ35_002721</name>
</gene>
<sequence>MLQTSFRSIWRPGRVLMRRFGSSINPYVIVSEEVREAVHHGRPVVALESTIYTHGFPRPDNTALATHLESVVRANGGIPATIGVLGGIARVGLSAEELIELTISAGKPTTMKVSRRDLPYILGSGYKRLNGGTTIAGTMVLAKLAGIDVFATGGLGGVHRGGESSMDISADLTELGRTQMAVIAGGCKSFLDIPRTLEYLETQGVTVGTFADGRDGKVDFPAFWTRDSGIPSPLTVKDEEAAHIIGAQKGLPLGSGVFLASPIPAEYSIAKSKMDAIITQAIHDAESSGSTGSDNTPFVLNRIHQVTNGESAKANRALVEANVARGTRVAVRLAGLDKAAFSINRTHEASARDRANTCRPGSSPPAAFPQPENPPAVIRGKTLSSDATDVIVAGSLAIDLSCDYVPTNTPAASHQPQPHTSNPASVRQSLGGVGQNIATALHYLKTSVRLCSSVADDIAGSTALRMLADRGLQTSGMQKLTTGFRTAQYIAINDAHKNLVLAMADMKILEDTHGDFDTLWKPQVEACTPKWLVIDANWDPAVLRKWIEVARNTGAKVAYEPVSVMKSRRIFPAKHAGLTTVPNNSISLATPNALELASMHEAATVARLFEREDWWHTIDSLGMPSSGSRDKLVSLTSGALVDQGVPQQSIRLLPFIPSILTTLGQQGVLMTQMLRPGDNRLTSPTSAPYILSRSTDGSDFIGGVYMRLFPPVERVQNDDIVSVNGVGDTFLGVMIAGLVKEKPKDLEELVNLAQKGSVMTLKSDEAVSPQISMLYSAL</sequence>
<dbReference type="PANTHER" id="PTHR42909">
    <property type="entry name" value="ZGC:136858"/>
    <property type="match status" value="1"/>
</dbReference>
<dbReference type="EMBL" id="JAFEKC020000004">
    <property type="protein sequence ID" value="KAK0515342.1"/>
    <property type="molecule type" value="Genomic_DNA"/>
</dbReference>
<evidence type="ECO:0000313" key="9">
    <source>
        <dbReference type="Proteomes" id="UP001166286"/>
    </source>
</evidence>
<dbReference type="GO" id="GO:0016798">
    <property type="term" value="F:hydrolase activity, acting on glycosyl bonds"/>
    <property type="evidence" value="ECO:0007669"/>
    <property type="project" value="UniProtKB-KW"/>
</dbReference>
<feature type="domain" description="Carbohydrate kinase PfkB" evidence="7">
    <location>
        <begin position="690"/>
        <end position="766"/>
    </location>
</feature>
<dbReference type="Gene3D" id="3.40.1190.20">
    <property type="match status" value="1"/>
</dbReference>
<keyword evidence="2" id="KW-0378">Hydrolase</keyword>
<dbReference type="GO" id="GO:0046872">
    <property type="term" value="F:metal ion binding"/>
    <property type="evidence" value="ECO:0007669"/>
    <property type="project" value="UniProtKB-KW"/>
</dbReference>
<dbReference type="HAMAP" id="MF_01876">
    <property type="entry name" value="PsiMP_glycosidase"/>
    <property type="match status" value="1"/>
</dbReference>
<dbReference type="SUPFAM" id="SSF53613">
    <property type="entry name" value="Ribokinase-like"/>
    <property type="match status" value="1"/>
</dbReference>
<feature type="compositionally biased region" description="Pro residues" evidence="6">
    <location>
        <begin position="362"/>
        <end position="374"/>
    </location>
</feature>
<evidence type="ECO:0000256" key="5">
    <source>
        <dbReference type="ARBA" id="ARBA00023295"/>
    </source>
</evidence>
<proteinExistence type="inferred from homology"/>
<dbReference type="InterPro" id="IPR029056">
    <property type="entry name" value="Ribokinase-like"/>
</dbReference>
<feature type="domain" description="Carbohydrate kinase PfkB" evidence="7">
    <location>
        <begin position="389"/>
        <end position="605"/>
    </location>
</feature>
<feature type="compositionally biased region" description="Basic and acidic residues" evidence="6">
    <location>
        <begin position="347"/>
        <end position="356"/>
    </location>
</feature>
<dbReference type="InterPro" id="IPR007342">
    <property type="entry name" value="PsuG"/>
</dbReference>
<dbReference type="AlphaFoldDB" id="A0AA39R5N0"/>
<dbReference type="SUPFAM" id="SSF110581">
    <property type="entry name" value="Indigoidine synthase A-like"/>
    <property type="match status" value="1"/>
</dbReference>
<name>A0AA39R5N0_9LECA</name>
<evidence type="ECO:0000256" key="6">
    <source>
        <dbReference type="SAM" id="MobiDB-lite"/>
    </source>
</evidence>
<evidence type="ECO:0000256" key="2">
    <source>
        <dbReference type="ARBA" id="ARBA00022801"/>
    </source>
</evidence>
<keyword evidence="3" id="KW-0464">Manganese</keyword>
<keyword evidence="5" id="KW-0326">Glycosidase</keyword>
<dbReference type="CDD" id="cd01941">
    <property type="entry name" value="YeiC_kinase_like"/>
    <property type="match status" value="1"/>
</dbReference>
<evidence type="ECO:0000256" key="3">
    <source>
        <dbReference type="ARBA" id="ARBA00023211"/>
    </source>
</evidence>
<protein>
    <recommendedName>
        <fullName evidence="7">Carbohydrate kinase PfkB domain-containing protein</fullName>
    </recommendedName>
</protein>